<dbReference type="InterPro" id="IPR024478">
    <property type="entry name" value="HlyB_4HB_MCP"/>
</dbReference>
<dbReference type="Proteomes" id="UP001148313">
    <property type="component" value="Unassembled WGS sequence"/>
</dbReference>
<comment type="similarity">
    <text evidence="2">Belongs to the methyl-accepting chemotaxis (MCP) protein family.</text>
</comment>
<dbReference type="SUPFAM" id="SSF158472">
    <property type="entry name" value="HAMP domain-like"/>
    <property type="match status" value="1"/>
</dbReference>
<dbReference type="Pfam" id="PF00672">
    <property type="entry name" value="HAMP"/>
    <property type="match status" value="1"/>
</dbReference>
<evidence type="ECO:0000259" key="7">
    <source>
        <dbReference type="PROSITE" id="PS50885"/>
    </source>
</evidence>
<accession>A0ABT4VIT6</accession>
<keyword evidence="5" id="KW-0472">Membrane</keyword>
<feature type="domain" description="HBM" evidence="8">
    <location>
        <begin position="59"/>
        <end position="298"/>
    </location>
</feature>
<dbReference type="SMART" id="SM00304">
    <property type="entry name" value="HAMP"/>
    <property type="match status" value="2"/>
</dbReference>
<organism evidence="9 10">
    <name type="scientific">Hoeflea poritis</name>
    <dbReference type="NCBI Taxonomy" id="2993659"/>
    <lineage>
        <taxon>Bacteria</taxon>
        <taxon>Pseudomonadati</taxon>
        <taxon>Pseudomonadota</taxon>
        <taxon>Alphaproteobacteria</taxon>
        <taxon>Hyphomicrobiales</taxon>
        <taxon>Rhizobiaceae</taxon>
        <taxon>Hoeflea</taxon>
    </lineage>
</organism>
<evidence type="ECO:0000256" key="5">
    <source>
        <dbReference type="SAM" id="Phobius"/>
    </source>
</evidence>
<feature type="domain" description="Methyl-accepting transducer" evidence="6">
    <location>
        <begin position="470"/>
        <end position="699"/>
    </location>
</feature>
<dbReference type="Gene3D" id="1.10.287.950">
    <property type="entry name" value="Methyl-accepting chemotaxis protein"/>
    <property type="match status" value="1"/>
</dbReference>
<keyword evidence="5" id="KW-0812">Transmembrane</keyword>
<dbReference type="CDD" id="cd11386">
    <property type="entry name" value="MCP_signal"/>
    <property type="match status" value="1"/>
</dbReference>
<dbReference type="SMART" id="SM01358">
    <property type="entry name" value="HBM"/>
    <property type="match status" value="1"/>
</dbReference>
<feature type="transmembrane region" description="Helical" evidence="5">
    <location>
        <begin position="314"/>
        <end position="331"/>
    </location>
</feature>
<comment type="caution">
    <text evidence="9">The sequence shown here is derived from an EMBL/GenBank/DDBJ whole genome shotgun (WGS) entry which is preliminary data.</text>
</comment>
<protein>
    <submittedName>
        <fullName evidence="9">HAMP domain-containing methyl-accepting chemotaxis protein</fullName>
    </submittedName>
</protein>
<keyword evidence="1" id="KW-0145">Chemotaxis</keyword>
<name>A0ABT4VIT6_9HYPH</name>
<keyword evidence="10" id="KW-1185">Reference proteome</keyword>
<feature type="transmembrane region" description="Helical" evidence="5">
    <location>
        <begin position="25"/>
        <end position="47"/>
    </location>
</feature>
<dbReference type="PANTHER" id="PTHR43531">
    <property type="entry name" value="PROTEIN ICFG"/>
    <property type="match status" value="1"/>
</dbReference>
<evidence type="ECO:0000256" key="3">
    <source>
        <dbReference type="PROSITE-ProRule" id="PRU00284"/>
    </source>
</evidence>
<dbReference type="InterPro" id="IPR004089">
    <property type="entry name" value="MCPsignal_dom"/>
</dbReference>
<dbReference type="SUPFAM" id="SSF58104">
    <property type="entry name" value="Methyl-accepting chemotaxis protein (MCP) signaling domain"/>
    <property type="match status" value="1"/>
</dbReference>
<feature type="region of interest" description="Disordered" evidence="4">
    <location>
        <begin position="514"/>
        <end position="535"/>
    </location>
</feature>
<reference evidence="9" key="1">
    <citation type="submission" date="2022-11" db="EMBL/GenBank/DDBJ databases">
        <title>Hoeflea poritis sp. nov., isolated from scleractinian coral Porites lutea.</title>
        <authorList>
            <person name="Zhang G."/>
            <person name="Wei Q."/>
            <person name="Cai L."/>
        </authorList>
    </citation>
    <scope>NUCLEOTIDE SEQUENCE</scope>
    <source>
        <strain evidence="9">E7-10</strain>
    </source>
</reference>
<dbReference type="PANTHER" id="PTHR43531:SF11">
    <property type="entry name" value="METHYL-ACCEPTING CHEMOTAXIS PROTEIN 3"/>
    <property type="match status" value="1"/>
</dbReference>
<gene>
    <name evidence="9" type="ORF">OOZ53_04645</name>
</gene>
<dbReference type="InterPro" id="IPR032255">
    <property type="entry name" value="HBM"/>
</dbReference>
<dbReference type="CDD" id="cd06225">
    <property type="entry name" value="HAMP"/>
    <property type="match status" value="1"/>
</dbReference>
<feature type="domain" description="HAMP" evidence="7">
    <location>
        <begin position="413"/>
        <end position="465"/>
    </location>
</feature>
<keyword evidence="5" id="KW-1133">Transmembrane helix</keyword>
<dbReference type="PROSITE" id="PS50111">
    <property type="entry name" value="CHEMOTAXIS_TRANSDUC_2"/>
    <property type="match status" value="1"/>
</dbReference>
<evidence type="ECO:0000256" key="1">
    <source>
        <dbReference type="ARBA" id="ARBA00022500"/>
    </source>
</evidence>
<dbReference type="InterPro" id="IPR003660">
    <property type="entry name" value="HAMP_dom"/>
</dbReference>
<evidence type="ECO:0000256" key="4">
    <source>
        <dbReference type="SAM" id="MobiDB-lite"/>
    </source>
</evidence>
<evidence type="ECO:0000256" key="2">
    <source>
        <dbReference type="ARBA" id="ARBA00029447"/>
    </source>
</evidence>
<feature type="region of interest" description="Disordered" evidence="4">
    <location>
        <begin position="386"/>
        <end position="410"/>
    </location>
</feature>
<evidence type="ECO:0000313" key="10">
    <source>
        <dbReference type="Proteomes" id="UP001148313"/>
    </source>
</evidence>
<dbReference type="Pfam" id="PF12729">
    <property type="entry name" value="4HB_MCP_1"/>
    <property type="match status" value="1"/>
</dbReference>
<dbReference type="PROSITE" id="PS51753">
    <property type="entry name" value="HBM"/>
    <property type="match status" value="1"/>
</dbReference>
<keyword evidence="3" id="KW-0807">Transducer</keyword>
<sequence>MGTTSTNSPTGLFGIFNNLTIAKKIGIGTGLILVFLVAVSLIAYLGLTGADRNFKQYRSYAIQTNQLGRIQANLLLARLYAKDYILKNTDEAAEKVSGRIVATSNLIEEAQDMFTRPEALELMATAKRDIALYQSSFDRVTELVKQRNEIVDTLNTLGPSAERNLTEIMQSAFADNDATASFYAGKDLRSLLLARLYANRFLIDNEPASAERANSELADFKSLAGRMLSELQNPKRRELASSVLKEAGEYEAAFNNVVEIINERNGIIRGTLDVIGPRLAEQTEQLKLANKGLQDTLGPQATQEVSDAVLETEIVSLVAILVGILLIYAISRAISRPVINMSSAMRNIASGKLDETIPALGQKDEIGLIAEALSSFKDAAIEKQEIERSAEEERQATEKERSDREAQKAVENEQVQFAVSSMAQGLSKFADGDLAFRLEDPFEGSLDGLRNDFNNSISKINETLSQISSDAHSIDSKSASIRDAADNLSGRTERQAASLEESSAALEEITKTVEHSTQQASDAAKAADSAKSDAEQSREVVVNAMSAMERIEKASNEISTIINVIDEIAFQTNLLALNAGVEAARAGEVGKGFAVVAQEVRDLAQRATTAADEIKELITKSGQEVTNGGEMVRAAGQSLSQISEHVTNISEQIKSIAVSATEQLSGIREVSQAVAQMDQTTQENAAMVEESNAVTAEMAEEIRSLTGKINTFKLERDRGLAHMQEPQLAAAG</sequence>
<feature type="region of interest" description="Disordered" evidence="4">
    <location>
        <begin position="485"/>
        <end position="504"/>
    </location>
</feature>
<dbReference type="RefSeq" id="WP_271088154.1">
    <property type="nucleotide sequence ID" value="NZ_JAPJZH010000002.1"/>
</dbReference>
<evidence type="ECO:0000313" key="9">
    <source>
        <dbReference type="EMBL" id="MDA4844624.1"/>
    </source>
</evidence>
<dbReference type="PROSITE" id="PS50885">
    <property type="entry name" value="HAMP"/>
    <property type="match status" value="2"/>
</dbReference>
<evidence type="ECO:0000259" key="8">
    <source>
        <dbReference type="PROSITE" id="PS51753"/>
    </source>
</evidence>
<dbReference type="Pfam" id="PF00015">
    <property type="entry name" value="MCPsignal"/>
    <property type="match status" value="1"/>
</dbReference>
<dbReference type="InterPro" id="IPR051310">
    <property type="entry name" value="MCP_chemotaxis"/>
</dbReference>
<feature type="domain" description="HAMP" evidence="7">
    <location>
        <begin position="332"/>
        <end position="385"/>
    </location>
</feature>
<dbReference type="EMBL" id="JAPJZH010000002">
    <property type="protein sequence ID" value="MDA4844624.1"/>
    <property type="molecule type" value="Genomic_DNA"/>
</dbReference>
<dbReference type="Gene3D" id="6.10.340.10">
    <property type="match status" value="1"/>
</dbReference>
<dbReference type="SMART" id="SM00283">
    <property type="entry name" value="MA"/>
    <property type="match status" value="1"/>
</dbReference>
<proteinExistence type="inferred from homology"/>
<evidence type="ECO:0000259" key="6">
    <source>
        <dbReference type="PROSITE" id="PS50111"/>
    </source>
</evidence>